<keyword evidence="3" id="KW-1185">Reference proteome</keyword>
<name>A0A1M7PYA1_9BACI</name>
<sequence>MQSLYTWLVIIHIFSAIVGIGPGFILTTIVRSAKTMPEIRQAFALKKTIHIFVMIGGILVLITGLSMGAIRPILFQQGWYITSMFLYLVALSLGPTFLKTYSAPIKKILSDQSIEQVPASYYPHLHRLLRIEYLENGLLLIVIFLMITKPF</sequence>
<evidence type="ECO:0000313" key="3">
    <source>
        <dbReference type="Proteomes" id="UP000184184"/>
    </source>
</evidence>
<feature type="transmembrane region" description="Helical" evidence="1">
    <location>
        <begin position="79"/>
        <end position="98"/>
    </location>
</feature>
<dbReference type="AlphaFoldDB" id="A0A1M7PYA1"/>
<dbReference type="RefSeq" id="WP_073202272.1">
    <property type="nucleotide sequence ID" value="NZ_FRCZ01000005.1"/>
</dbReference>
<evidence type="ECO:0000256" key="1">
    <source>
        <dbReference type="SAM" id="Phobius"/>
    </source>
</evidence>
<dbReference type="EMBL" id="FRCZ01000005">
    <property type="protein sequence ID" value="SHN22791.1"/>
    <property type="molecule type" value="Genomic_DNA"/>
</dbReference>
<keyword evidence="1" id="KW-1133">Transmembrane helix</keyword>
<dbReference type="InterPro" id="IPR018729">
    <property type="entry name" value="DUF2269_transmembrane"/>
</dbReference>
<evidence type="ECO:0000313" key="2">
    <source>
        <dbReference type="EMBL" id="SHN22791.1"/>
    </source>
</evidence>
<accession>A0A1M7PYA1</accession>
<protein>
    <submittedName>
        <fullName evidence="2">Predicted integral membrane protein</fullName>
    </submittedName>
</protein>
<reference evidence="2 3" key="1">
    <citation type="submission" date="2016-11" db="EMBL/GenBank/DDBJ databases">
        <authorList>
            <person name="Jaros S."/>
            <person name="Januszkiewicz K."/>
            <person name="Wedrychowicz H."/>
        </authorList>
    </citation>
    <scope>NUCLEOTIDE SEQUENCE [LARGE SCALE GENOMIC DNA]</scope>
    <source>
        <strain evidence="2 3">CGMCC 1.10681</strain>
    </source>
</reference>
<feature type="transmembrane region" description="Helical" evidence="1">
    <location>
        <begin position="6"/>
        <end position="30"/>
    </location>
</feature>
<dbReference type="OrthoDB" id="1493393at2"/>
<gene>
    <name evidence="2" type="ORF">SAMN05216179_2599</name>
</gene>
<dbReference type="STRING" id="1027249.SAMN05216179_2599"/>
<dbReference type="Pfam" id="PF10027">
    <property type="entry name" value="DUF2269"/>
    <property type="match status" value="1"/>
</dbReference>
<keyword evidence="1" id="KW-0812">Transmembrane</keyword>
<dbReference type="Proteomes" id="UP000184184">
    <property type="component" value="Unassembled WGS sequence"/>
</dbReference>
<feature type="transmembrane region" description="Helical" evidence="1">
    <location>
        <begin position="51"/>
        <end position="73"/>
    </location>
</feature>
<proteinExistence type="predicted"/>
<keyword evidence="1" id="KW-0472">Membrane</keyword>
<organism evidence="2 3">
    <name type="scientific">Gracilibacillus kekensis</name>
    <dbReference type="NCBI Taxonomy" id="1027249"/>
    <lineage>
        <taxon>Bacteria</taxon>
        <taxon>Bacillati</taxon>
        <taxon>Bacillota</taxon>
        <taxon>Bacilli</taxon>
        <taxon>Bacillales</taxon>
        <taxon>Bacillaceae</taxon>
        <taxon>Gracilibacillus</taxon>
    </lineage>
</organism>